<dbReference type="RefSeq" id="WP_160992583.1">
    <property type="nucleotide sequence ID" value="NZ_WWCO01000025.1"/>
</dbReference>
<dbReference type="EMBL" id="WWCO01000025">
    <property type="protein sequence ID" value="MYM37240.1"/>
    <property type="molecule type" value="Genomic_DNA"/>
</dbReference>
<reference evidence="1 2" key="1">
    <citation type="submission" date="2019-12" db="EMBL/GenBank/DDBJ databases">
        <title>Novel species isolated from a subtropical stream in China.</title>
        <authorList>
            <person name="Lu H."/>
        </authorList>
    </citation>
    <scope>NUCLEOTIDE SEQUENCE [LARGE SCALE GENOMIC DNA]</scope>
    <source>
        <strain evidence="1 2">FT94W</strain>
    </source>
</reference>
<protein>
    <submittedName>
        <fullName evidence="1">Uncharacterized protein</fullName>
    </submittedName>
</protein>
<accession>A0ABW9VEW5</accession>
<evidence type="ECO:0000313" key="2">
    <source>
        <dbReference type="Proteomes" id="UP000449678"/>
    </source>
</evidence>
<evidence type="ECO:0000313" key="1">
    <source>
        <dbReference type="EMBL" id="MYM37240.1"/>
    </source>
</evidence>
<gene>
    <name evidence="1" type="ORF">GTP38_23215</name>
</gene>
<proteinExistence type="predicted"/>
<organism evidence="1 2">
    <name type="scientific">Duganella lactea</name>
    <dbReference type="NCBI Taxonomy" id="2692173"/>
    <lineage>
        <taxon>Bacteria</taxon>
        <taxon>Pseudomonadati</taxon>
        <taxon>Pseudomonadota</taxon>
        <taxon>Betaproteobacteria</taxon>
        <taxon>Burkholderiales</taxon>
        <taxon>Oxalobacteraceae</taxon>
        <taxon>Telluria group</taxon>
        <taxon>Duganella</taxon>
    </lineage>
</organism>
<keyword evidence="2" id="KW-1185">Reference proteome</keyword>
<dbReference type="Proteomes" id="UP000449678">
    <property type="component" value="Unassembled WGS sequence"/>
</dbReference>
<comment type="caution">
    <text evidence="1">The sequence shown here is derived from an EMBL/GenBank/DDBJ whole genome shotgun (WGS) entry which is preliminary data.</text>
</comment>
<sequence length="168" mass="17816">MNTPAPQTLIDASMQECATALSVSFDRLSKAAQNAQDLLRLAGIAGAKGDTADDLINALAIHGHMLHQFEVKIRTHTSTDVCTVTAHTKQGAYAAAAERQGDEPFGITVMSASQIDLAAAHRALKIAGPLSDALSHPALSIAVHSFARKHRRPAPSTDFKRNAANDRD</sequence>
<name>A0ABW9VEW5_9BURK</name>